<dbReference type="OrthoDB" id="5988355at2759"/>
<organism evidence="2 3">
    <name type="scientific">Stylophora pistillata</name>
    <name type="common">Smooth cauliflower coral</name>
    <dbReference type="NCBI Taxonomy" id="50429"/>
    <lineage>
        <taxon>Eukaryota</taxon>
        <taxon>Metazoa</taxon>
        <taxon>Cnidaria</taxon>
        <taxon>Anthozoa</taxon>
        <taxon>Hexacorallia</taxon>
        <taxon>Scleractinia</taxon>
        <taxon>Astrocoeniina</taxon>
        <taxon>Pocilloporidae</taxon>
        <taxon>Stylophora</taxon>
    </lineage>
</organism>
<evidence type="ECO:0000313" key="3">
    <source>
        <dbReference type="Proteomes" id="UP000225706"/>
    </source>
</evidence>
<sequence length="347" mass="36840">MTAVSTTTITVGTKSTAATDVTTSTKASNSSSAYARITNTPVTTSSSMSTMQNASFSIGSGTEYSLPHCTSCSNGGTITVTMSCNIKIKGSDDKKCDRDKFNGTSCDYVTLANKMYGCAEVKKNFTYFEKEHLKSVKECKVVCQASGSVLYPHVVFIFASGLVVRIFTTVFASTTSVNTSTKVAATSSTTTQETTSTTTNATEIIIVTMSIVSFSIGSGTEYSSPYCKSCSIGGTITVTMSCSIKIDGSDDKKCDKEKFKETSCDYVTLTNKGYRCAEVEDNYANYVDKEVNIIKDCDNVCPASGSVSSPHLVFILSSVLAVGRSPSFSSPRATKDLDMDPSLDASS</sequence>
<keyword evidence="3" id="KW-1185">Reference proteome</keyword>
<gene>
    <name evidence="2" type="ORF">AWC38_SpisGene13269</name>
</gene>
<evidence type="ECO:0000256" key="1">
    <source>
        <dbReference type="SAM" id="MobiDB-lite"/>
    </source>
</evidence>
<evidence type="ECO:0000313" key="2">
    <source>
        <dbReference type="EMBL" id="PFX22199.1"/>
    </source>
</evidence>
<dbReference type="Proteomes" id="UP000225706">
    <property type="component" value="Unassembled WGS sequence"/>
</dbReference>
<accession>A0A2B4RZG9</accession>
<comment type="caution">
    <text evidence="2">The sequence shown here is derived from an EMBL/GenBank/DDBJ whole genome shotgun (WGS) entry which is preliminary data.</text>
</comment>
<feature type="region of interest" description="Disordered" evidence="1">
    <location>
        <begin position="326"/>
        <end position="347"/>
    </location>
</feature>
<proteinExistence type="predicted"/>
<protein>
    <submittedName>
        <fullName evidence="2">Uncharacterized protein</fullName>
    </submittedName>
</protein>
<name>A0A2B4RZG9_STYPI</name>
<dbReference type="EMBL" id="LSMT01000247">
    <property type="protein sequence ID" value="PFX22199.1"/>
    <property type="molecule type" value="Genomic_DNA"/>
</dbReference>
<reference evidence="3" key="1">
    <citation type="journal article" date="2017" name="bioRxiv">
        <title>Comparative analysis of the genomes of Stylophora pistillata and Acropora digitifera provides evidence for extensive differences between species of corals.</title>
        <authorList>
            <person name="Voolstra C.R."/>
            <person name="Li Y."/>
            <person name="Liew Y.J."/>
            <person name="Baumgarten S."/>
            <person name="Zoccola D."/>
            <person name="Flot J.-F."/>
            <person name="Tambutte S."/>
            <person name="Allemand D."/>
            <person name="Aranda M."/>
        </authorList>
    </citation>
    <scope>NUCLEOTIDE SEQUENCE [LARGE SCALE GENOMIC DNA]</scope>
</reference>
<dbReference type="AlphaFoldDB" id="A0A2B4RZG9"/>